<proteinExistence type="predicted"/>
<feature type="domain" description="Core" evidence="1">
    <location>
        <begin position="46"/>
        <end position="156"/>
    </location>
</feature>
<dbReference type="Pfam" id="PF01521">
    <property type="entry name" value="Fe-S_biosyn"/>
    <property type="match status" value="1"/>
</dbReference>
<protein>
    <recommendedName>
        <fullName evidence="1">Core domain-containing protein</fullName>
    </recommendedName>
</protein>
<dbReference type="InterPro" id="IPR035903">
    <property type="entry name" value="HesB-like_dom_sf"/>
</dbReference>
<reference evidence="3" key="1">
    <citation type="submission" date="2014-05" db="EMBL/GenBank/DDBJ databases">
        <title>Whole genome sequencing of Lactobacillus casei NRIC0644.</title>
        <authorList>
            <person name="Atarashi H."/>
            <person name="Yoshida Y."/>
            <person name="Fujimura S."/>
            <person name="Tanaka N."/>
            <person name="Shiwa Y."/>
            <person name="Yoshikawa H."/>
            <person name="Okada S."/>
            <person name="Nakagawa J."/>
        </authorList>
    </citation>
    <scope>NUCLEOTIDE SEQUENCE [LARGE SCALE GENOMIC DNA]</scope>
    <source>
        <strain evidence="3">NRIC0644</strain>
    </source>
</reference>
<evidence type="ECO:0000313" key="2">
    <source>
        <dbReference type="EMBL" id="GAN36279.1"/>
    </source>
</evidence>
<evidence type="ECO:0000313" key="3">
    <source>
        <dbReference type="Proteomes" id="UP000032552"/>
    </source>
</evidence>
<dbReference type="EMBL" id="BAYM01000063">
    <property type="protein sequence ID" value="GAN36279.1"/>
    <property type="molecule type" value="Genomic_DNA"/>
</dbReference>
<comment type="caution">
    <text evidence="2">The sequence shown here is derived from an EMBL/GenBank/DDBJ whole genome shotgun (WGS) entry which is preliminary data.</text>
</comment>
<organism evidence="2 3">
    <name type="scientific">Lacticaseibacillus paracasei NRIC 0644</name>
    <dbReference type="NCBI Taxonomy" id="1435038"/>
    <lineage>
        <taxon>Bacteria</taxon>
        <taxon>Bacillati</taxon>
        <taxon>Bacillota</taxon>
        <taxon>Bacilli</taxon>
        <taxon>Lactobacillales</taxon>
        <taxon>Lactobacillaceae</taxon>
        <taxon>Lacticaseibacillus</taxon>
    </lineage>
</organism>
<dbReference type="InterPro" id="IPR000361">
    <property type="entry name" value="ATAP_core_dom"/>
</dbReference>
<dbReference type="Proteomes" id="UP000032552">
    <property type="component" value="Unassembled WGS sequence"/>
</dbReference>
<evidence type="ECO:0000259" key="1">
    <source>
        <dbReference type="Pfam" id="PF01521"/>
    </source>
</evidence>
<gene>
    <name evidence="2" type="ORF">LC0644_0868</name>
</gene>
<dbReference type="AlphaFoldDB" id="A0A0C9PW39"/>
<accession>A0A0C9PW39</accession>
<name>A0A0C9PW39_LACPA</name>
<sequence length="179" mass="19988">MNMWIRRVDNLLVVAKNSEFDFIWKCEYDKEGKKVVHNSIERMVRMQISIKPAAVTYLKDHVNQDQRLFLALDDGSSKYSKLGGSCAIGNKYQLVVADEDDQDYALPLDNEAGFKLTTGDPETDYFGSGLTLDFKNASLALRDDSGILDGAVTLNKDAALPQNDAQRRDDMTKLGGKIC</sequence>
<dbReference type="SUPFAM" id="SSF89360">
    <property type="entry name" value="HesB-like domain"/>
    <property type="match status" value="1"/>
</dbReference>
<dbReference type="Gene3D" id="2.60.300.12">
    <property type="entry name" value="HesB-like domain"/>
    <property type="match status" value="1"/>
</dbReference>